<evidence type="ECO:0000313" key="1">
    <source>
        <dbReference type="EMBL" id="KAK4036592.1"/>
    </source>
</evidence>
<keyword evidence="2" id="KW-1185">Reference proteome</keyword>
<evidence type="ECO:0000313" key="2">
    <source>
        <dbReference type="Proteomes" id="UP001234178"/>
    </source>
</evidence>
<accession>A0ABR0B4K1</accession>
<sequence length="76" mass="8203">MSANILSSSVELRTSLLLRKYDNVLSSAVSFHILVKVDDCNGMEKRNEVTANIAIHEVSNPGSLSFHAAALPLSYG</sequence>
<name>A0ABR0B4K1_9CRUS</name>
<protein>
    <submittedName>
        <fullName evidence="1">Uncharacterized protein</fullName>
    </submittedName>
</protein>
<comment type="caution">
    <text evidence="1">The sequence shown here is derived from an EMBL/GenBank/DDBJ whole genome shotgun (WGS) entry which is preliminary data.</text>
</comment>
<gene>
    <name evidence="1" type="ORF">OUZ56_028638</name>
</gene>
<dbReference type="EMBL" id="JAOYFB010000040">
    <property type="protein sequence ID" value="KAK4036592.1"/>
    <property type="molecule type" value="Genomic_DNA"/>
</dbReference>
<organism evidence="1 2">
    <name type="scientific">Daphnia magna</name>
    <dbReference type="NCBI Taxonomy" id="35525"/>
    <lineage>
        <taxon>Eukaryota</taxon>
        <taxon>Metazoa</taxon>
        <taxon>Ecdysozoa</taxon>
        <taxon>Arthropoda</taxon>
        <taxon>Crustacea</taxon>
        <taxon>Branchiopoda</taxon>
        <taxon>Diplostraca</taxon>
        <taxon>Cladocera</taxon>
        <taxon>Anomopoda</taxon>
        <taxon>Daphniidae</taxon>
        <taxon>Daphnia</taxon>
    </lineage>
</organism>
<proteinExistence type="predicted"/>
<reference evidence="1 2" key="1">
    <citation type="journal article" date="2023" name="Nucleic Acids Res.">
        <title>The hologenome of Daphnia magna reveals possible DNA methylation and microbiome-mediated evolution of the host genome.</title>
        <authorList>
            <person name="Chaturvedi A."/>
            <person name="Li X."/>
            <person name="Dhandapani V."/>
            <person name="Marshall H."/>
            <person name="Kissane S."/>
            <person name="Cuenca-Cambronero M."/>
            <person name="Asole G."/>
            <person name="Calvet F."/>
            <person name="Ruiz-Romero M."/>
            <person name="Marangio P."/>
            <person name="Guigo R."/>
            <person name="Rago D."/>
            <person name="Mirbahai L."/>
            <person name="Eastwood N."/>
            <person name="Colbourne J.K."/>
            <person name="Zhou J."/>
            <person name="Mallon E."/>
            <person name="Orsini L."/>
        </authorList>
    </citation>
    <scope>NUCLEOTIDE SEQUENCE [LARGE SCALE GENOMIC DNA]</scope>
    <source>
        <strain evidence="1">LRV0_1</strain>
    </source>
</reference>
<dbReference type="Proteomes" id="UP001234178">
    <property type="component" value="Unassembled WGS sequence"/>
</dbReference>